<evidence type="ECO:0000256" key="1">
    <source>
        <dbReference type="SAM" id="MobiDB-lite"/>
    </source>
</evidence>
<dbReference type="Proteomes" id="UP000001887">
    <property type="component" value="Chromosome"/>
</dbReference>
<gene>
    <name evidence="2" type="ordered locus">Psta_3375</name>
</gene>
<feature type="region of interest" description="Disordered" evidence="1">
    <location>
        <begin position="402"/>
        <end position="434"/>
    </location>
</feature>
<dbReference type="HOGENOM" id="CLU_553052_0_0_0"/>
<organism evidence="2 3">
    <name type="scientific">Pirellula staleyi (strain ATCC 27377 / DSM 6068 / ICPB 4128)</name>
    <name type="common">Pirella staleyi</name>
    <dbReference type="NCBI Taxonomy" id="530564"/>
    <lineage>
        <taxon>Bacteria</taxon>
        <taxon>Pseudomonadati</taxon>
        <taxon>Planctomycetota</taxon>
        <taxon>Planctomycetia</taxon>
        <taxon>Pirellulales</taxon>
        <taxon>Pirellulaceae</taxon>
        <taxon>Pirellula</taxon>
    </lineage>
</organism>
<dbReference type="AlphaFoldDB" id="D2QXW2"/>
<dbReference type="GO" id="GO:0004252">
    <property type="term" value="F:serine-type endopeptidase activity"/>
    <property type="evidence" value="ECO:0007669"/>
    <property type="project" value="InterPro"/>
</dbReference>
<dbReference type="EMBL" id="CP001848">
    <property type="protein sequence ID" value="ADB18039.1"/>
    <property type="molecule type" value="Genomic_DNA"/>
</dbReference>
<dbReference type="PANTHER" id="PTHR43019">
    <property type="entry name" value="SERINE ENDOPROTEASE DEGS"/>
    <property type="match status" value="1"/>
</dbReference>
<dbReference type="InterPro" id="IPR001940">
    <property type="entry name" value="Peptidase_S1C"/>
</dbReference>
<dbReference type="Gene3D" id="2.40.10.10">
    <property type="entry name" value="Trypsin-like serine proteases"/>
    <property type="match status" value="2"/>
</dbReference>
<reference evidence="2 3" key="1">
    <citation type="journal article" date="2009" name="Stand. Genomic Sci.">
        <title>Complete genome sequence of Pirellula staleyi type strain (ATCC 27377).</title>
        <authorList>
            <person name="Clum A."/>
            <person name="Tindall B.J."/>
            <person name="Sikorski J."/>
            <person name="Ivanova N."/>
            <person name="Mavrommatis K."/>
            <person name="Lucas S."/>
            <person name="Glavina del Rio T."/>
            <person name="Nolan M."/>
            <person name="Chen F."/>
            <person name="Tice H."/>
            <person name="Pitluck S."/>
            <person name="Cheng J.F."/>
            <person name="Chertkov O."/>
            <person name="Brettin T."/>
            <person name="Han C."/>
            <person name="Detter J.C."/>
            <person name="Kuske C."/>
            <person name="Bruce D."/>
            <person name="Goodwin L."/>
            <person name="Ovchinikova G."/>
            <person name="Pati A."/>
            <person name="Mikhailova N."/>
            <person name="Chen A."/>
            <person name="Palaniappan K."/>
            <person name="Land M."/>
            <person name="Hauser L."/>
            <person name="Chang Y.J."/>
            <person name="Jeffries C.D."/>
            <person name="Chain P."/>
            <person name="Rohde M."/>
            <person name="Goker M."/>
            <person name="Bristow J."/>
            <person name="Eisen J.A."/>
            <person name="Markowitz V."/>
            <person name="Hugenholtz P."/>
            <person name="Kyrpides N.C."/>
            <person name="Klenk H.P."/>
            <person name="Lapidus A."/>
        </authorList>
    </citation>
    <scope>NUCLEOTIDE SEQUENCE [LARGE SCALE GENOMIC DNA]</scope>
    <source>
        <strain evidence="3">ATCC 27377 / DSM 6068 / ICPB 4128</strain>
    </source>
</reference>
<dbReference type="GO" id="GO:0006508">
    <property type="term" value="P:proteolysis"/>
    <property type="evidence" value="ECO:0007669"/>
    <property type="project" value="InterPro"/>
</dbReference>
<dbReference type="InterPro" id="IPR043504">
    <property type="entry name" value="Peptidase_S1_PA_chymotrypsin"/>
</dbReference>
<feature type="region of interest" description="Disordered" evidence="1">
    <location>
        <begin position="281"/>
        <end position="371"/>
    </location>
</feature>
<evidence type="ECO:0000313" key="2">
    <source>
        <dbReference type="EMBL" id="ADB18039.1"/>
    </source>
</evidence>
<dbReference type="Pfam" id="PF13365">
    <property type="entry name" value="Trypsin_2"/>
    <property type="match status" value="1"/>
</dbReference>
<sequence length="493" mass="51244" precursor="true">MSCHIAKYLLAAKAVCDRGARRAIHFSLLWFGALGWLLGASSATAQPGFLPIDNLRHAQPAYRGGSSATVARPISGGAPQTPHPAIVRVVVAEKEGISLGSGTLIDVRGEWGLVISNWHVVRDAAGPIQIQFANGYVAPATVVKTDSDWDLAALSVHKPSAAPIPLAGAAPQPGEPLSIAGYGSGSYRVASGRVTQYLAPGVKFPYEIVEVSAEARQGDSGGPILNARGELAGVLFGSAGGLTSGSYVGRVREFLVGVLPAGNALPGAAAPMVASPAPRFPVPSTPQMPGNLPPFATELAQANPASSGWKPATSSRESLESSAADQPREPSSAGDRARIVDQPLTQVGDHVGNENAPLMDAPPPSAPERAIDLSPATRPVLEATPADRLAVVDEPRAVALQSLEDEEEQPTSRGLGIIHSPLPPRSSQMTTAGGISPDAPAEQLLAAAWRQIAGSTFYDQAKTVFAVVGILLLLGHFYRMNAQPEEEVHPEEE</sequence>
<protein>
    <submittedName>
        <fullName evidence="2">Peptidase S1 and S6 chymotrypsin/Hap</fullName>
    </submittedName>
</protein>
<dbReference type="PRINTS" id="PR00834">
    <property type="entry name" value="PROTEASES2C"/>
</dbReference>
<keyword evidence="3" id="KW-1185">Reference proteome</keyword>
<dbReference type="SUPFAM" id="SSF50494">
    <property type="entry name" value="Trypsin-like serine proteases"/>
    <property type="match status" value="1"/>
</dbReference>
<proteinExistence type="predicted"/>
<dbReference type="KEGG" id="psl:Psta_3375"/>
<feature type="compositionally biased region" description="Polar residues" evidence="1">
    <location>
        <begin position="312"/>
        <end position="324"/>
    </location>
</feature>
<accession>D2QXW2</accession>
<dbReference type="OrthoDB" id="275617at2"/>
<name>D2QXW2_PIRSD</name>
<evidence type="ECO:0000313" key="3">
    <source>
        <dbReference type="Proteomes" id="UP000001887"/>
    </source>
</evidence>
<dbReference type="InterPro" id="IPR009003">
    <property type="entry name" value="Peptidase_S1_PA"/>
</dbReference>
<dbReference type="eggNOG" id="COG0265">
    <property type="taxonomic scope" value="Bacteria"/>
</dbReference>
<dbReference type="STRING" id="530564.Psta_3375"/>
<dbReference type="PANTHER" id="PTHR43019:SF23">
    <property type="entry name" value="PROTEASE DO-LIKE 5, CHLOROPLASTIC"/>
    <property type="match status" value="1"/>
</dbReference>